<dbReference type="PROSITE" id="PS51257">
    <property type="entry name" value="PROKAR_LIPOPROTEIN"/>
    <property type="match status" value="1"/>
</dbReference>
<dbReference type="Proteomes" id="UP000014139">
    <property type="component" value="Unassembled WGS sequence"/>
</dbReference>
<proteinExistence type="predicted"/>
<dbReference type="EMBL" id="AOUO01000225">
    <property type="protein sequence ID" value="EOD67309.1"/>
    <property type="molecule type" value="Genomic_DNA"/>
</dbReference>
<dbReference type="eggNOG" id="ENOG5033Z9A">
    <property type="taxonomic scope" value="Bacteria"/>
</dbReference>
<evidence type="ECO:0008006" key="4">
    <source>
        <dbReference type="Google" id="ProtNLM"/>
    </source>
</evidence>
<gene>
    <name evidence="2" type="ORF">H480_17185</name>
</gene>
<reference evidence="2 3" key="1">
    <citation type="submission" date="2013-02" db="EMBL/GenBank/DDBJ databases">
        <title>Draft genome sequence of Amycolatopsis vancoresmycina strain DSM 44592T.</title>
        <authorList>
            <person name="Kumar S."/>
            <person name="Kaur N."/>
            <person name="Kaur C."/>
            <person name="Raghava G.P.S."/>
            <person name="Mayilraj S."/>
        </authorList>
    </citation>
    <scope>NUCLEOTIDE SEQUENCE [LARGE SCALE GENOMIC DNA]</scope>
    <source>
        <strain evidence="2 3">DSM 44592</strain>
    </source>
</reference>
<protein>
    <recommendedName>
        <fullName evidence="4">Secreted protein</fullName>
    </recommendedName>
</protein>
<feature type="chain" id="PRO_5039705648" description="Secreted protein" evidence="1">
    <location>
        <begin position="21"/>
        <end position="145"/>
    </location>
</feature>
<comment type="caution">
    <text evidence="2">The sequence shown here is derived from an EMBL/GenBank/DDBJ whole genome shotgun (WGS) entry which is preliminary data.</text>
</comment>
<evidence type="ECO:0000313" key="2">
    <source>
        <dbReference type="EMBL" id="EOD67309.1"/>
    </source>
</evidence>
<keyword evidence="3" id="KW-1185">Reference proteome</keyword>
<sequence length="145" mass="14506">MSKFPVAVGGALLVLVLVLAGCGNEAGPAPKPQAGAPGPDALPTKLDALSADQCYASPRTQLPKGCEKYVTEVANVPGAARKRADDRDPQLVAEAAKLEQAVGSFRATGCTTVPAAGGPCSQALVDIAGALTGLKKQVDARPTSG</sequence>
<dbReference type="PATRIC" id="fig|1292037.4.peg.3282"/>
<keyword evidence="1" id="KW-0732">Signal</keyword>
<evidence type="ECO:0000256" key="1">
    <source>
        <dbReference type="SAM" id="SignalP"/>
    </source>
</evidence>
<dbReference type="AlphaFoldDB" id="R1IA76"/>
<evidence type="ECO:0000313" key="3">
    <source>
        <dbReference type="Proteomes" id="UP000014139"/>
    </source>
</evidence>
<feature type="signal peptide" evidence="1">
    <location>
        <begin position="1"/>
        <end position="20"/>
    </location>
</feature>
<name>R1IA76_9PSEU</name>
<organism evidence="2 3">
    <name type="scientific">Amycolatopsis vancoresmycina DSM 44592</name>
    <dbReference type="NCBI Taxonomy" id="1292037"/>
    <lineage>
        <taxon>Bacteria</taxon>
        <taxon>Bacillati</taxon>
        <taxon>Actinomycetota</taxon>
        <taxon>Actinomycetes</taxon>
        <taxon>Pseudonocardiales</taxon>
        <taxon>Pseudonocardiaceae</taxon>
        <taxon>Amycolatopsis</taxon>
    </lineage>
</organism>
<accession>R1IA76</accession>